<evidence type="ECO:0000256" key="8">
    <source>
        <dbReference type="ARBA" id="ARBA00022840"/>
    </source>
</evidence>
<evidence type="ECO:0000256" key="9">
    <source>
        <dbReference type="ARBA" id="ARBA00022842"/>
    </source>
</evidence>
<evidence type="ECO:0000256" key="11">
    <source>
        <dbReference type="ARBA" id="ARBA00023211"/>
    </source>
</evidence>
<evidence type="ECO:0000313" key="18">
    <source>
        <dbReference type="EMBL" id="TNM33000.1"/>
    </source>
</evidence>
<comment type="function">
    <text evidence="13">Primarily acts as an independent SigF regulator that is sensitive to the osmosensory signal, mediating the cross talk of PknD with the SigF regulon. Possesses both phosphatase and kinase activities. The kinase domain functions as a classic anti-sigma factor-like kinase to phosphorylate the anti-anti-sigma factor domain at the canonical regulatory site, and the phosphatase domain antagonizes this activity.</text>
</comment>
<dbReference type="NCBIfam" id="TIGR00229">
    <property type="entry name" value="sensory_box"/>
    <property type="match status" value="1"/>
</dbReference>
<dbReference type="Gene3D" id="3.30.450.40">
    <property type="match status" value="1"/>
</dbReference>
<evidence type="ECO:0000256" key="15">
    <source>
        <dbReference type="ARBA" id="ARBA00081350"/>
    </source>
</evidence>
<protein>
    <recommendedName>
        <fullName evidence="1">protein-serine/threonine phosphatase</fullName>
        <ecNumber evidence="1">3.1.3.16</ecNumber>
    </recommendedName>
    <alternativeName>
        <fullName evidence="15">Protein-serine/threonine phosphatase</fullName>
    </alternativeName>
    <alternativeName>
        <fullName evidence="14">Serine/threonine-protein kinase</fullName>
    </alternativeName>
</protein>
<sequence length="816" mass="87511">MLDEADRVVLWSPALSEILGRSQQRTLGTRLAELLVTDDGDDDGDDGGGDDGRGDDGNGDGRGDGGGPPLTHRGVLAEGGWRGMLRMRHENGSGVLMECRAYPLGEDDEGPLVLANLLEVGEMLDVEQDLAALEGLFTASPLGIAIFDTELRYVRANDALRRLQDVGDRELRGRTVLDVLPEPTAQELYRVQREVLVTGQPVTNLILSSPDGQGAQSLSLGQLLGRDGQQLGVSCTVMDISDRREALDKIERARQRLALLNDVGNAMSDLLDVRRIAESLAKQLVPRFGDYSSVQLLAPLATGGDPVPVEVLGEAELVQLSVAAKRHTEAIDRLLGVGRSESFAPTPLLAGALARGESDLTESQEALVEGLPEDSPMVESVVGLGIHSMLTLPLRARGTTLGVLLISRAGKRTPFDRDDLALATEVAARAAVSLDNARLYAREREGALMLQRSLLPQWLPELPGVSVSHRYVPSASGAEIGGDWFDVIPLAGGRIAFVIGDVTGHGLRAAATMGQLRTAVRTLATLDLAPSELLRRINDLGEDIAQHPDAPMMATCAYAVYDPASRICTIAKAGHLPPVLVGREDGDTWRARPLDLPAGLPLGVSGTSFEERRIELPEDTLLVLYTDGLIETRDEDLGVGLDRLCGLLERVTGADVPLGLVCDHLIGALRPHNQDHDSDDVALLIARLGGLAADRLASWTFPAERAMVREARAAVVTTLREWGLDNLAEQAELLVSEVVTNAVRHARGPVEVRVVRGSSLLVEVTDPVADPPRERTATPEDEGGRGLSLVSRESRRWGTRRGPAGKTVWFELTTGP</sequence>
<dbReference type="SMART" id="SM00331">
    <property type="entry name" value="PP2C_SIG"/>
    <property type="match status" value="1"/>
</dbReference>
<comment type="catalytic activity">
    <reaction evidence="12">
        <text>O-phospho-L-seryl-[protein] + H2O = L-seryl-[protein] + phosphate</text>
        <dbReference type="Rhea" id="RHEA:20629"/>
        <dbReference type="Rhea" id="RHEA-COMP:9863"/>
        <dbReference type="Rhea" id="RHEA-COMP:11604"/>
        <dbReference type="ChEBI" id="CHEBI:15377"/>
        <dbReference type="ChEBI" id="CHEBI:29999"/>
        <dbReference type="ChEBI" id="CHEBI:43474"/>
        <dbReference type="ChEBI" id="CHEBI:83421"/>
        <dbReference type="EC" id="3.1.3.16"/>
    </reaction>
</comment>
<keyword evidence="9" id="KW-0460">Magnesium</keyword>
<dbReference type="SMART" id="SM00065">
    <property type="entry name" value="GAF"/>
    <property type="match status" value="1"/>
</dbReference>
<evidence type="ECO:0000256" key="13">
    <source>
        <dbReference type="ARBA" id="ARBA00056274"/>
    </source>
</evidence>
<dbReference type="SUPFAM" id="SSF81606">
    <property type="entry name" value="PP2C-like"/>
    <property type="match status" value="1"/>
</dbReference>
<evidence type="ECO:0000259" key="17">
    <source>
        <dbReference type="PROSITE" id="PS50112"/>
    </source>
</evidence>
<feature type="compositionally biased region" description="Acidic residues" evidence="16">
    <location>
        <begin position="36"/>
        <end position="49"/>
    </location>
</feature>
<keyword evidence="5" id="KW-0547">Nucleotide-binding</keyword>
<dbReference type="FunFam" id="3.30.565.10:FF:000028">
    <property type="entry name" value="PAS sensor protein"/>
    <property type="match status" value="1"/>
</dbReference>
<dbReference type="InterPro" id="IPR013656">
    <property type="entry name" value="PAS_4"/>
</dbReference>
<dbReference type="Pfam" id="PF13581">
    <property type="entry name" value="HATPase_c_2"/>
    <property type="match status" value="1"/>
</dbReference>
<dbReference type="Gene3D" id="3.30.450.20">
    <property type="entry name" value="PAS domain"/>
    <property type="match status" value="2"/>
</dbReference>
<dbReference type="InterPro" id="IPR001932">
    <property type="entry name" value="PPM-type_phosphatase-like_dom"/>
</dbReference>
<proteinExistence type="predicted"/>
<dbReference type="Gene3D" id="3.60.40.10">
    <property type="entry name" value="PPM-type phosphatase domain"/>
    <property type="match status" value="1"/>
</dbReference>
<evidence type="ECO:0000256" key="10">
    <source>
        <dbReference type="ARBA" id="ARBA00022912"/>
    </source>
</evidence>
<comment type="caution">
    <text evidence="18">The sequence shown here is derived from an EMBL/GenBank/DDBJ whole genome shotgun (WGS) entry which is preliminary data.</text>
</comment>
<evidence type="ECO:0000256" key="2">
    <source>
        <dbReference type="ARBA" id="ARBA00022553"/>
    </source>
</evidence>
<evidence type="ECO:0000256" key="12">
    <source>
        <dbReference type="ARBA" id="ARBA00047761"/>
    </source>
</evidence>
<reference evidence="18 19" key="1">
    <citation type="submission" date="2019-06" db="EMBL/GenBank/DDBJ databases">
        <title>Draft genome of Streptomyces sedi sp. JCM16909.</title>
        <authorList>
            <person name="Klykleung N."/>
            <person name="Tanasupawat S."/>
            <person name="Kudo T."/>
            <person name="Yuki M."/>
            <person name="Ohkuma M."/>
        </authorList>
    </citation>
    <scope>NUCLEOTIDE SEQUENCE [LARGE SCALE GENOMIC DNA]</scope>
    <source>
        <strain evidence="18 19">JCM 16909</strain>
    </source>
</reference>
<dbReference type="PANTHER" id="PTHR43156:SF2">
    <property type="entry name" value="STAGE II SPORULATION PROTEIN E"/>
    <property type="match status" value="1"/>
</dbReference>
<dbReference type="EC" id="3.1.3.16" evidence="1"/>
<dbReference type="OrthoDB" id="118142at2"/>
<evidence type="ECO:0000313" key="19">
    <source>
        <dbReference type="Proteomes" id="UP000311713"/>
    </source>
</evidence>
<dbReference type="InterPro" id="IPR003594">
    <property type="entry name" value="HATPase_dom"/>
</dbReference>
<feature type="region of interest" description="Disordered" evidence="16">
    <location>
        <begin position="767"/>
        <end position="800"/>
    </location>
</feature>
<organism evidence="18 19">
    <name type="scientific">Streptomyces sedi</name>
    <dbReference type="NCBI Taxonomy" id="555059"/>
    <lineage>
        <taxon>Bacteria</taxon>
        <taxon>Bacillati</taxon>
        <taxon>Actinomycetota</taxon>
        <taxon>Actinomycetes</taxon>
        <taxon>Kitasatosporales</taxon>
        <taxon>Streptomycetaceae</taxon>
        <taxon>Streptomyces</taxon>
    </lineage>
</organism>
<feature type="compositionally biased region" description="Basic and acidic residues" evidence="16">
    <location>
        <begin position="771"/>
        <end position="784"/>
    </location>
</feature>
<dbReference type="Pfam" id="PF08448">
    <property type="entry name" value="PAS_4"/>
    <property type="match status" value="1"/>
</dbReference>
<dbReference type="InterPro" id="IPR035965">
    <property type="entry name" value="PAS-like_dom_sf"/>
</dbReference>
<dbReference type="Proteomes" id="UP000311713">
    <property type="component" value="Unassembled WGS sequence"/>
</dbReference>
<evidence type="ECO:0000256" key="7">
    <source>
        <dbReference type="ARBA" id="ARBA00022801"/>
    </source>
</evidence>
<keyword evidence="11" id="KW-0464">Manganese</keyword>
<gene>
    <name evidence="18" type="ORF">FH715_05545</name>
</gene>
<dbReference type="InterPro" id="IPR029016">
    <property type="entry name" value="GAF-like_dom_sf"/>
</dbReference>
<evidence type="ECO:0000256" key="5">
    <source>
        <dbReference type="ARBA" id="ARBA00022741"/>
    </source>
</evidence>
<dbReference type="FunFam" id="3.60.40.10:FF:000005">
    <property type="entry name" value="Serine/threonine protein phosphatase"/>
    <property type="match status" value="1"/>
</dbReference>
<keyword evidence="4" id="KW-0479">Metal-binding</keyword>
<dbReference type="Pfam" id="PF01590">
    <property type="entry name" value="GAF"/>
    <property type="match status" value="1"/>
</dbReference>
<accession>A0A5C4VAP8</accession>
<keyword evidence="7" id="KW-0378">Hydrolase</keyword>
<dbReference type="SUPFAM" id="SSF55785">
    <property type="entry name" value="PYP-like sensor domain (PAS domain)"/>
    <property type="match status" value="1"/>
</dbReference>
<dbReference type="PANTHER" id="PTHR43156">
    <property type="entry name" value="STAGE II SPORULATION PROTEIN E-RELATED"/>
    <property type="match status" value="1"/>
</dbReference>
<keyword evidence="19" id="KW-1185">Reference proteome</keyword>
<dbReference type="AlphaFoldDB" id="A0A5C4VAP8"/>
<dbReference type="InterPro" id="IPR036890">
    <property type="entry name" value="HATPase_C_sf"/>
</dbReference>
<dbReference type="Gene3D" id="3.30.565.10">
    <property type="entry name" value="Histidine kinase-like ATPase, C-terminal domain"/>
    <property type="match status" value="1"/>
</dbReference>
<dbReference type="GO" id="GO:0004722">
    <property type="term" value="F:protein serine/threonine phosphatase activity"/>
    <property type="evidence" value="ECO:0007669"/>
    <property type="project" value="UniProtKB-EC"/>
</dbReference>
<feature type="compositionally biased region" description="Basic and acidic residues" evidence="16">
    <location>
        <begin position="50"/>
        <end position="63"/>
    </location>
</feature>
<dbReference type="InterPro" id="IPR036457">
    <property type="entry name" value="PPM-type-like_dom_sf"/>
</dbReference>
<dbReference type="GO" id="GO:0005524">
    <property type="term" value="F:ATP binding"/>
    <property type="evidence" value="ECO:0007669"/>
    <property type="project" value="UniProtKB-KW"/>
</dbReference>
<dbReference type="SMART" id="SM00091">
    <property type="entry name" value="PAS"/>
    <property type="match status" value="1"/>
</dbReference>
<keyword evidence="6" id="KW-0418">Kinase</keyword>
<feature type="region of interest" description="Disordered" evidence="16">
    <location>
        <begin position="35"/>
        <end position="74"/>
    </location>
</feature>
<dbReference type="EMBL" id="VDGT01000003">
    <property type="protein sequence ID" value="TNM33000.1"/>
    <property type="molecule type" value="Genomic_DNA"/>
</dbReference>
<dbReference type="InterPro" id="IPR052016">
    <property type="entry name" value="Bact_Sigma-Reg"/>
</dbReference>
<dbReference type="InterPro" id="IPR003018">
    <property type="entry name" value="GAF"/>
</dbReference>
<dbReference type="Pfam" id="PF07228">
    <property type="entry name" value="SpoIIE"/>
    <property type="match status" value="1"/>
</dbReference>
<dbReference type="CDD" id="cd00130">
    <property type="entry name" value="PAS"/>
    <property type="match status" value="1"/>
</dbReference>
<keyword evidence="3" id="KW-0808">Transferase</keyword>
<evidence type="ECO:0000256" key="4">
    <source>
        <dbReference type="ARBA" id="ARBA00022723"/>
    </source>
</evidence>
<dbReference type="SUPFAM" id="SSF55781">
    <property type="entry name" value="GAF domain-like"/>
    <property type="match status" value="1"/>
</dbReference>
<evidence type="ECO:0000256" key="16">
    <source>
        <dbReference type="SAM" id="MobiDB-lite"/>
    </source>
</evidence>
<dbReference type="GO" id="GO:0016301">
    <property type="term" value="F:kinase activity"/>
    <property type="evidence" value="ECO:0007669"/>
    <property type="project" value="UniProtKB-KW"/>
</dbReference>
<evidence type="ECO:0000256" key="6">
    <source>
        <dbReference type="ARBA" id="ARBA00022777"/>
    </source>
</evidence>
<feature type="domain" description="PAS" evidence="17">
    <location>
        <begin position="1"/>
        <end position="39"/>
    </location>
</feature>
<dbReference type="InterPro" id="IPR000014">
    <property type="entry name" value="PAS"/>
</dbReference>
<dbReference type="CDD" id="cd16936">
    <property type="entry name" value="HATPase_RsbW-like"/>
    <property type="match status" value="1"/>
</dbReference>
<dbReference type="SUPFAM" id="SSF55874">
    <property type="entry name" value="ATPase domain of HSP90 chaperone/DNA topoisomerase II/histidine kinase"/>
    <property type="match status" value="1"/>
</dbReference>
<keyword evidence="8" id="KW-0067">ATP-binding</keyword>
<evidence type="ECO:0000256" key="14">
    <source>
        <dbReference type="ARBA" id="ARBA00075117"/>
    </source>
</evidence>
<evidence type="ECO:0000256" key="3">
    <source>
        <dbReference type="ARBA" id="ARBA00022679"/>
    </source>
</evidence>
<name>A0A5C4VAP8_9ACTN</name>
<evidence type="ECO:0000256" key="1">
    <source>
        <dbReference type="ARBA" id="ARBA00013081"/>
    </source>
</evidence>
<keyword evidence="2" id="KW-0597">Phosphoprotein</keyword>
<dbReference type="GO" id="GO:0046872">
    <property type="term" value="F:metal ion binding"/>
    <property type="evidence" value="ECO:0007669"/>
    <property type="project" value="UniProtKB-KW"/>
</dbReference>
<dbReference type="PROSITE" id="PS50112">
    <property type="entry name" value="PAS"/>
    <property type="match status" value="1"/>
</dbReference>
<keyword evidence="10" id="KW-0904">Protein phosphatase</keyword>